<dbReference type="InterPro" id="IPR013443">
    <property type="entry name" value="CRISPR-assoc_prot_Csx16"/>
</dbReference>
<name>A0A448GTX5_9GAMM</name>
<accession>A0A448GTX5</accession>
<dbReference type="AlphaFoldDB" id="A0A448GTX5"/>
<proteinExistence type="predicted"/>
<dbReference type="Proteomes" id="UP000274100">
    <property type="component" value="Chromosome"/>
</dbReference>
<dbReference type="NCBIfam" id="TIGR02620">
    <property type="entry name" value="cas_VVA1548"/>
    <property type="match status" value="1"/>
</dbReference>
<protein>
    <submittedName>
        <fullName evidence="1">Putative CRISPR-associated protein, VVA1548 family</fullName>
    </submittedName>
</protein>
<gene>
    <name evidence="1" type="ORF">NCTC10297_00132</name>
</gene>
<reference evidence="1 2" key="1">
    <citation type="submission" date="2018-12" db="EMBL/GenBank/DDBJ databases">
        <authorList>
            <consortium name="Pathogen Informatics"/>
        </authorList>
    </citation>
    <scope>NUCLEOTIDE SEQUENCE [LARGE SCALE GENOMIC DNA]</scope>
    <source>
        <strain evidence="1 2">NCTC10297</strain>
    </source>
</reference>
<evidence type="ECO:0000313" key="2">
    <source>
        <dbReference type="Proteomes" id="UP000274100"/>
    </source>
</evidence>
<sequence>MATYFVTRHAGSLQWANANQVAFDAHLSHLDDLSFLQQGDVVIGTLPINIVYQINQLGVRYVHLALQIPPSLRGVELDADELNAYKATLEEFEVSKIK</sequence>
<dbReference type="EMBL" id="LR134343">
    <property type="protein sequence ID" value="VEG12216.1"/>
    <property type="molecule type" value="Genomic_DNA"/>
</dbReference>
<evidence type="ECO:0000313" key="1">
    <source>
        <dbReference type="EMBL" id="VEG12216.1"/>
    </source>
</evidence>
<dbReference type="KEGG" id="mcun:NCTC10297_00132"/>
<dbReference type="Pfam" id="PF09652">
    <property type="entry name" value="Cas_VVA1548"/>
    <property type="match status" value="1"/>
</dbReference>
<organism evidence="1 2">
    <name type="scientific">Moraxella cuniculi</name>
    <dbReference type="NCBI Taxonomy" id="34061"/>
    <lineage>
        <taxon>Bacteria</taxon>
        <taxon>Pseudomonadati</taxon>
        <taxon>Pseudomonadota</taxon>
        <taxon>Gammaproteobacteria</taxon>
        <taxon>Moraxellales</taxon>
        <taxon>Moraxellaceae</taxon>
        <taxon>Moraxella</taxon>
    </lineage>
</organism>
<dbReference type="OrthoDB" id="8548152at2"/>
<dbReference type="RefSeq" id="WP_126329399.1">
    <property type="nucleotide sequence ID" value="NZ_LR134343.1"/>
</dbReference>